<dbReference type="Pfam" id="PF02996">
    <property type="entry name" value="Prefoldin"/>
    <property type="match status" value="1"/>
</dbReference>
<reference evidence="2" key="1">
    <citation type="journal article" date="2014" name="Genome Announc.">
        <title>Draft Genome Sequence of the Yeast Pseudozyma antarctica Type Strain JCM10317, a Producer of the Glycolipid Biosurfactants, Mannosylerythritol Lipids.</title>
        <authorList>
            <person name="Saika A."/>
            <person name="Koike H."/>
            <person name="Hori T."/>
            <person name="Fukuoka T."/>
            <person name="Sato S."/>
            <person name="Habe H."/>
            <person name="Kitamoto D."/>
            <person name="Morita T."/>
        </authorList>
    </citation>
    <scope>NUCLEOTIDE SEQUENCE [LARGE SCALE GENOMIC DNA]</scope>
    <source>
        <strain evidence="2">JCM 10317</strain>
    </source>
</reference>
<dbReference type="EMBL" id="DF830075">
    <property type="protein sequence ID" value="GAK65288.1"/>
    <property type="molecule type" value="Genomic_DNA"/>
</dbReference>
<dbReference type="RefSeq" id="XP_014656492.1">
    <property type="nucleotide sequence ID" value="XM_014801006.1"/>
</dbReference>
<dbReference type="SUPFAM" id="SSF46579">
    <property type="entry name" value="Prefoldin"/>
    <property type="match status" value="1"/>
</dbReference>
<sequence>MDRFEQETEIDEATKSETATALAKSRQFLTNRLLPDLERANRDHQSLVAQIDEYKKLRETLRSLDTQEDRLNDAAVRSKDASYLADVGAGVAAPTKLIQDENPFISLGLANFYAQLTNREARAFITKKLSLLETKRDRAIDKLAQIEAHIHLTSTSITQLDNLHRGGSIVDDV</sequence>
<dbReference type="CDD" id="cd23158">
    <property type="entry name" value="Prefoldin_UXT"/>
    <property type="match status" value="1"/>
</dbReference>
<dbReference type="HOGENOM" id="CLU_1548275_0_0_1"/>
<protein>
    <submittedName>
        <fullName evidence="1">Uncharacterized protein</fullName>
    </submittedName>
</protein>
<keyword evidence="2" id="KW-1185">Reference proteome</keyword>
<proteinExistence type="predicted"/>
<organism evidence="1 2">
    <name type="scientific">Pseudozyma antarctica</name>
    <name type="common">Yeast</name>
    <name type="synonym">Candida antarctica</name>
    <dbReference type="NCBI Taxonomy" id="84753"/>
    <lineage>
        <taxon>Eukaryota</taxon>
        <taxon>Fungi</taxon>
        <taxon>Dikarya</taxon>
        <taxon>Basidiomycota</taxon>
        <taxon>Ustilaginomycotina</taxon>
        <taxon>Ustilaginomycetes</taxon>
        <taxon>Ustilaginales</taxon>
        <taxon>Ustilaginaceae</taxon>
        <taxon>Moesziomyces</taxon>
    </lineage>
</organism>
<accession>A0A081CF42</accession>
<gene>
    <name evidence="1" type="ORF">PAN0_008d3505</name>
</gene>
<evidence type="ECO:0000313" key="1">
    <source>
        <dbReference type="EMBL" id="GAK65288.1"/>
    </source>
</evidence>
<dbReference type="Proteomes" id="UP000053758">
    <property type="component" value="Unassembled WGS sequence"/>
</dbReference>
<dbReference type="InterPro" id="IPR009053">
    <property type="entry name" value="Prefoldin"/>
</dbReference>
<evidence type="ECO:0000313" key="2">
    <source>
        <dbReference type="Proteomes" id="UP000053758"/>
    </source>
</evidence>
<dbReference type="Gene3D" id="1.10.287.370">
    <property type="match status" value="1"/>
</dbReference>
<dbReference type="GeneID" id="26304407"/>
<dbReference type="OrthoDB" id="2543868at2759"/>
<name>A0A081CF42_PSEA2</name>
<dbReference type="InterPro" id="IPR004127">
    <property type="entry name" value="Prefoldin_subunit_alpha"/>
</dbReference>
<dbReference type="AlphaFoldDB" id="A0A081CF42"/>